<dbReference type="Proteomes" id="UP000070449">
    <property type="component" value="Unassembled WGS sequence"/>
</dbReference>
<protein>
    <submittedName>
        <fullName evidence="1">Uncharacterized protein</fullName>
    </submittedName>
</protein>
<name>A0A136KKA2_9BACT</name>
<dbReference type="EMBL" id="JYPD01000011">
    <property type="protein sequence ID" value="KXK09875.1"/>
    <property type="molecule type" value="Genomic_DNA"/>
</dbReference>
<organism evidence="1 2">
    <name type="scientific">candidate division WS6 bacterium OLB21</name>
    <dbReference type="NCBI Taxonomy" id="1617427"/>
    <lineage>
        <taxon>Bacteria</taxon>
        <taxon>Candidatus Dojkabacteria</taxon>
    </lineage>
</organism>
<dbReference type="AlphaFoldDB" id="A0A136KKA2"/>
<gene>
    <name evidence="1" type="ORF">UZ20_WS6002000184</name>
</gene>
<evidence type="ECO:0000313" key="2">
    <source>
        <dbReference type="Proteomes" id="UP000070449"/>
    </source>
</evidence>
<accession>A0A136KKA2</accession>
<proteinExistence type="predicted"/>
<comment type="caution">
    <text evidence="1">The sequence shown here is derived from an EMBL/GenBank/DDBJ whole genome shotgun (WGS) entry which is preliminary data.</text>
</comment>
<reference evidence="1 2" key="1">
    <citation type="submission" date="2015-02" db="EMBL/GenBank/DDBJ databases">
        <title>Improved understanding of the partial-nitritation anammox process through 23 genomes representing the majority of the microbial community.</title>
        <authorList>
            <person name="Speth D.R."/>
            <person name="In T Zandt M."/>
            <person name="Guerrero Cruz S."/>
            <person name="Jetten M.S."/>
            <person name="Dutilh B.E."/>
        </authorList>
    </citation>
    <scope>NUCLEOTIDE SEQUENCE [LARGE SCALE GENOMIC DNA]</scope>
    <source>
        <strain evidence="1">OLB21</strain>
    </source>
</reference>
<sequence length="426" mass="48441">MGEAPAITTVDNIDINQQLDPRLESVRQLKNAFTGIAGNSINYVATLLSSYYESSPEAYTAALAETSDNLFSAITERFIARHQGESNYELYWRDTDDGLRLQSQFGFIDSLLDESLISTQVTSYDFEYARAIENKRFYEKLVTARASGYQGSLVEFSPSPPLTEQAKERGYEGNDSIFIYSFNDGVEVVNQYWFPSNGNYNDYQQLLQELKIEVPQETNLTDTDIMSFSREIGSSDHEAILRFIQERRRTSLTESESREIATFLETDIRRQIQETIIPSIEAEAARIFYSADFNADEDCLLLIIEEIWRQQYRLDAFLKGIREQQPTLASFDLLDKEEQILRMQQENYVLKGCGFSYGLSRDKSVGVGFQTQSITFAPQGQELLYKDEVICPSCGYKFKVKNGDPSTYKSSCPNPLGCSDPTAINC</sequence>
<evidence type="ECO:0000313" key="1">
    <source>
        <dbReference type="EMBL" id="KXK09875.1"/>
    </source>
</evidence>